<name>A0A9D2NPM4_9FIRM</name>
<dbReference type="PROSITE" id="PS51371">
    <property type="entry name" value="CBS"/>
    <property type="match status" value="2"/>
</dbReference>
<dbReference type="EMBL" id="DWWM01000005">
    <property type="protein sequence ID" value="HJC35662.1"/>
    <property type="molecule type" value="Genomic_DNA"/>
</dbReference>
<dbReference type="Gene3D" id="3.90.1640.10">
    <property type="entry name" value="inorganic pyrophosphatase (n-terminal core)"/>
    <property type="match status" value="2"/>
</dbReference>
<dbReference type="GO" id="GO:0046872">
    <property type="term" value="F:metal ion binding"/>
    <property type="evidence" value="ECO:0007669"/>
    <property type="project" value="UniProtKB-KW"/>
</dbReference>
<dbReference type="Pfam" id="PF07085">
    <property type="entry name" value="DRTGG"/>
    <property type="match status" value="1"/>
</dbReference>
<evidence type="ECO:0000256" key="8">
    <source>
        <dbReference type="PROSITE-ProRule" id="PRU00703"/>
    </source>
</evidence>
<evidence type="ECO:0000313" key="10">
    <source>
        <dbReference type="EMBL" id="HJC35662.1"/>
    </source>
</evidence>
<dbReference type="SUPFAM" id="SSF64182">
    <property type="entry name" value="DHH phosphoesterases"/>
    <property type="match status" value="1"/>
</dbReference>
<dbReference type="GO" id="GO:0004427">
    <property type="term" value="F:inorganic diphosphate phosphatase activity"/>
    <property type="evidence" value="ECO:0007669"/>
    <property type="project" value="UniProtKB-EC"/>
</dbReference>
<keyword evidence="3" id="KW-0479">Metal-binding</keyword>
<dbReference type="Proteomes" id="UP000823896">
    <property type="component" value="Unassembled WGS sequence"/>
</dbReference>
<comment type="cofactor">
    <cofactor evidence="1">
        <name>Mn(2+)</name>
        <dbReference type="ChEBI" id="CHEBI:29035"/>
    </cofactor>
</comment>
<dbReference type="SUPFAM" id="SSF54631">
    <property type="entry name" value="CBS-domain pair"/>
    <property type="match status" value="1"/>
</dbReference>
<keyword evidence="5" id="KW-0464">Manganese</keyword>
<evidence type="ECO:0000256" key="7">
    <source>
        <dbReference type="ARBA" id="ARBA00047820"/>
    </source>
</evidence>
<comment type="catalytic activity">
    <reaction evidence="7">
        <text>diphosphate + H2O = 2 phosphate + H(+)</text>
        <dbReference type="Rhea" id="RHEA:24576"/>
        <dbReference type="ChEBI" id="CHEBI:15377"/>
        <dbReference type="ChEBI" id="CHEBI:15378"/>
        <dbReference type="ChEBI" id="CHEBI:33019"/>
        <dbReference type="ChEBI" id="CHEBI:43474"/>
        <dbReference type="EC" id="3.6.1.1"/>
    </reaction>
</comment>
<dbReference type="Pfam" id="PF02833">
    <property type="entry name" value="DHHA2"/>
    <property type="match status" value="1"/>
</dbReference>
<keyword evidence="4 10" id="KW-0378">Hydrolase</keyword>
<reference evidence="10" key="1">
    <citation type="journal article" date="2021" name="PeerJ">
        <title>Extensive microbial diversity within the chicken gut microbiome revealed by metagenomics and culture.</title>
        <authorList>
            <person name="Gilroy R."/>
            <person name="Ravi A."/>
            <person name="Getino M."/>
            <person name="Pursley I."/>
            <person name="Horton D.L."/>
            <person name="Alikhan N.F."/>
            <person name="Baker D."/>
            <person name="Gharbi K."/>
            <person name="Hall N."/>
            <person name="Watson M."/>
            <person name="Adriaenssens E.M."/>
            <person name="Foster-Nyarko E."/>
            <person name="Jarju S."/>
            <person name="Secka A."/>
            <person name="Antonio M."/>
            <person name="Oren A."/>
            <person name="Chaudhuri R.R."/>
            <person name="La Ragione R."/>
            <person name="Hildebrand F."/>
            <person name="Pallen M.J."/>
        </authorList>
    </citation>
    <scope>NUCLEOTIDE SEQUENCE</scope>
    <source>
        <strain evidence="10">CHK187-11901</strain>
    </source>
</reference>
<dbReference type="Pfam" id="PF00571">
    <property type="entry name" value="CBS"/>
    <property type="match status" value="2"/>
</dbReference>
<dbReference type="PANTHER" id="PTHR12112:SF22">
    <property type="entry name" value="MANGANESE-DEPENDENT INORGANIC PYROPHOSPHATASE-RELATED"/>
    <property type="match status" value="1"/>
</dbReference>
<evidence type="ECO:0000256" key="3">
    <source>
        <dbReference type="ARBA" id="ARBA00022723"/>
    </source>
</evidence>
<accession>A0A9D2NPM4</accession>
<feature type="domain" description="CBS" evidence="9">
    <location>
        <begin position="252"/>
        <end position="309"/>
    </location>
</feature>
<evidence type="ECO:0000259" key="9">
    <source>
        <dbReference type="PROSITE" id="PS51371"/>
    </source>
</evidence>
<dbReference type="InterPro" id="IPR038222">
    <property type="entry name" value="DHHA2_dom_sf"/>
</dbReference>
<dbReference type="GO" id="GO:0005737">
    <property type="term" value="C:cytoplasm"/>
    <property type="evidence" value="ECO:0007669"/>
    <property type="project" value="InterPro"/>
</dbReference>
<dbReference type="InterPro" id="IPR028979">
    <property type="entry name" value="Ser_kin/Pase_Hpr-like_N_sf"/>
</dbReference>
<dbReference type="SUPFAM" id="SSF75138">
    <property type="entry name" value="HprK N-terminal domain-like"/>
    <property type="match status" value="1"/>
</dbReference>
<proteinExistence type="predicted"/>
<evidence type="ECO:0000256" key="4">
    <source>
        <dbReference type="ARBA" id="ARBA00022801"/>
    </source>
</evidence>
<dbReference type="SMART" id="SM01131">
    <property type="entry name" value="DHHA2"/>
    <property type="match status" value="1"/>
</dbReference>
<dbReference type="NCBIfam" id="NF011442">
    <property type="entry name" value="PRK14869.1-4"/>
    <property type="match status" value="1"/>
</dbReference>
<dbReference type="InterPro" id="IPR046342">
    <property type="entry name" value="CBS_dom_sf"/>
</dbReference>
<dbReference type="CDD" id="cd02205">
    <property type="entry name" value="CBS_pair_SF"/>
    <property type="match status" value="1"/>
</dbReference>
<feature type="domain" description="CBS" evidence="9">
    <location>
        <begin position="74"/>
        <end position="131"/>
    </location>
</feature>
<dbReference type="Gene3D" id="3.10.310.20">
    <property type="entry name" value="DHHA2 domain"/>
    <property type="match status" value="1"/>
</dbReference>
<dbReference type="Pfam" id="PF01368">
    <property type="entry name" value="DHH"/>
    <property type="match status" value="1"/>
</dbReference>
<dbReference type="InterPro" id="IPR010766">
    <property type="entry name" value="DRTGG"/>
</dbReference>
<evidence type="ECO:0000256" key="6">
    <source>
        <dbReference type="ARBA" id="ARBA00032535"/>
    </source>
</evidence>
<reference evidence="10" key="2">
    <citation type="submission" date="2021-04" db="EMBL/GenBank/DDBJ databases">
        <authorList>
            <person name="Gilroy R."/>
        </authorList>
    </citation>
    <scope>NUCLEOTIDE SEQUENCE</scope>
    <source>
        <strain evidence="10">CHK187-11901</strain>
    </source>
</reference>
<keyword evidence="8" id="KW-0129">CBS domain</keyword>
<dbReference type="EC" id="3.6.1.1" evidence="2"/>
<evidence type="ECO:0000313" key="11">
    <source>
        <dbReference type="Proteomes" id="UP000823896"/>
    </source>
</evidence>
<dbReference type="InterPro" id="IPR038763">
    <property type="entry name" value="DHH_sf"/>
</dbReference>
<comment type="caution">
    <text evidence="10">The sequence shown here is derived from an EMBL/GenBank/DDBJ whole genome shotgun (WGS) entry which is preliminary data.</text>
</comment>
<dbReference type="Gene3D" id="3.40.1390.20">
    <property type="entry name" value="HprK N-terminal domain-like"/>
    <property type="match status" value="1"/>
</dbReference>
<dbReference type="SMART" id="SM00116">
    <property type="entry name" value="CBS"/>
    <property type="match status" value="2"/>
</dbReference>
<sequence length="546" mass="61263">MERQKTVYITGHRHPDTDSIASAIAYALLQRRKGINAVPCRLGPINTETRWLLERFGFEEPMLFEDARATIKEIDMDPPLTITPETTIYETLQLMKQNNKQSYGVVNQKGQLLGMVTRSDLSRVGLGDTAAAIQLLKDTPLDYIAKTIRGFFAYRDEEYHFNGKVSIIAMTETGLADYEIRDRLVMLGNDTEAQKAAIRKGAGILVVVWTKQIAPEVIELAKAHHCPIIISGHGTMNTSRYLYFAPPVRLIMLKSLVSFNMDEFVEDVGKKMLKSRYRSYPVIDNNNHLCGYLSRYHILDYRNKQVILVDHNEYAQSVKGVEKADLLEIIDHHRICDIATSRPISFRNEIIGSTASIITSIYMENQMDIPKNVAGLLLGAILSDTLKFRSPTTTPKDIGLAKTLAHIAGLDIDAFAAEMFRVSSNISQKSVQELITQDVKTFQIDSHKVMIAQVIISAVDEVHSIEDELQQEMNSFAIDKELDLFVVAFTSILENGSVFYASGPLSEVVIEAFPNRHGAHSFQEDILSRKNQIVPLLSRAIINFAG</sequence>
<organism evidence="10 11">
    <name type="scientific">Candidatus Merdibacter merdavium</name>
    <dbReference type="NCBI Taxonomy" id="2838692"/>
    <lineage>
        <taxon>Bacteria</taxon>
        <taxon>Bacillati</taxon>
        <taxon>Bacillota</taxon>
        <taxon>Erysipelotrichia</taxon>
        <taxon>Erysipelotrichales</taxon>
        <taxon>Erysipelotrichaceae</taxon>
        <taxon>Merdibacter</taxon>
    </lineage>
</organism>
<evidence type="ECO:0000256" key="1">
    <source>
        <dbReference type="ARBA" id="ARBA00001936"/>
    </source>
</evidence>
<dbReference type="InterPro" id="IPR004097">
    <property type="entry name" value="DHHA2"/>
</dbReference>
<dbReference type="InterPro" id="IPR000644">
    <property type="entry name" value="CBS_dom"/>
</dbReference>
<dbReference type="AlphaFoldDB" id="A0A9D2NPM4"/>
<gene>
    <name evidence="10" type="ORF">H9702_00830</name>
</gene>
<protein>
    <recommendedName>
        <fullName evidence="2">inorganic diphosphatase</fullName>
        <ecNumber evidence="2">3.6.1.1</ecNumber>
    </recommendedName>
    <alternativeName>
        <fullName evidence="6">Pyrophosphate phospho-hydrolase</fullName>
    </alternativeName>
</protein>
<evidence type="ECO:0000256" key="2">
    <source>
        <dbReference type="ARBA" id="ARBA00012146"/>
    </source>
</evidence>
<dbReference type="PANTHER" id="PTHR12112">
    <property type="entry name" value="BNIP - RELATED"/>
    <property type="match status" value="1"/>
</dbReference>
<dbReference type="NCBIfam" id="NF011443">
    <property type="entry name" value="PRK14869.1-5"/>
    <property type="match status" value="1"/>
</dbReference>
<dbReference type="Gene3D" id="3.90.1280.20">
    <property type="match status" value="1"/>
</dbReference>
<evidence type="ECO:0000256" key="5">
    <source>
        <dbReference type="ARBA" id="ARBA00023211"/>
    </source>
</evidence>
<dbReference type="InterPro" id="IPR001667">
    <property type="entry name" value="DDH_dom"/>
</dbReference>